<evidence type="ECO:0000256" key="13">
    <source>
        <dbReference type="PIRNR" id="PIRNR004930"/>
    </source>
</evidence>
<dbReference type="RefSeq" id="WP_023432207.1">
    <property type="nucleotide sequence ID" value="NZ_AWXZ01000029.1"/>
</dbReference>
<feature type="binding site" evidence="14">
    <location>
        <position position="63"/>
    </location>
    <ligand>
        <name>ATP</name>
        <dbReference type="ChEBI" id="CHEBI:30616"/>
    </ligand>
</feature>
<feature type="binding site" evidence="14">
    <location>
        <position position="236"/>
    </location>
    <ligand>
        <name>ATP</name>
        <dbReference type="ChEBI" id="CHEBI:30616"/>
    </ligand>
</feature>
<feature type="binding site" evidence="14">
    <location>
        <position position="143"/>
    </location>
    <ligand>
        <name>L-threonine</name>
        <dbReference type="ChEBI" id="CHEBI:57926"/>
    </ligand>
</feature>
<evidence type="ECO:0000256" key="12">
    <source>
        <dbReference type="ARBA" id="ARBA00048366"/>
    </source>
</evidence>
<dbReference type="Gene3D" id="3.40.50.11030">
    <property type="entry name" value="Threonylcarbamoyl-AMP synthase, C-terminal domain"/>
    <property type="match status" value="1"/>
</dbReference>
<feature type="binding site" evidence="14">
    <location>
        <position position="145"/>
    </location>
    <ligand>
        <name>ATP</name>
        <dbReference type="ChEBI" id="CHEBI:30616"/>
    </ligand>
</feature>
<evidence type="ECO:0000259" key="15">
    <source>
        <dbReference type="PROSITE" id="PS51163"/>
    </source>
</evidence>
<dbReference type="InterPro" id="IPR017945">
    <property type="entry name" value="DHBP_synth_RibB-like_a/b_dom"/>
</dbReference>
<dbReference type="EMBL" id="AWXZ01000029">
    <property type="protein sequence ID" value="ESR24754.1"/>
    <property type="molecule type" value="Genomic_DNA"/>
</dbReference>
<dbReference type="GO" id="GO:0000049">
    <property type="term" value="F:tRNA binding"/>
    <property type="evidence" value="ECO:0007669"/>
    <property type="project" value="TreeGrafter"/>
</dbReference>
<dbReference type="PANTHER" id="PTHR17490:SF16">
    <property type="entry name" value="THREONYLCARBAMOYL-AMP SYNTHASE"/>
    <property type="match status" value="1"/>
</dbReference>
<evidence type="ECO:0000313" key="17">
    <source>
        <dbReference type="Proteomes" id="UP000017819"/>
    </source>
</evidence>
<dbReference type="Pfam" id="PF01300">
    <property type="entry name" value="Sua5_yciO_yrdC"/>
    <property type="match status" value="1"/>
</dbReference>
<dbReference type="PROSITE" id="PS51163">
    <property type="entry name" value="YRDC"/>
    <property type="match status" value="1"/>
</dbReference>
<evidence type="ECO:0000256" key="10">
    <source>
        <dbReference type="ARBA" id="ARBA00022840"/>
    </source>
</evidence>
<dbReference type="InterPro" id="IPR038385">
    <property type="entry name" value="Sua5/YwlC_C"/>
</dbReference>
<feature type="binding site" evidence="14">
    <location>
        <position position="119"/>
    </location>
    <ligand>
        <name>ATP</name>
        <dbReference type="ChEBI" id="CHEBI:30616"/>
    </ligand>
</feature>
<dbReference type="PATRIC" id="fig|631454.5.peg.2046"/>
<dbReference type="PANTHER" id="PTHR17490">
    <property type="entry name" value="SUA5"/>
    <property type="match status" value="1"/>
</dbReference>
<evidence type="ECO:0000256" key="3">
    <source>
        <dbReference type="ARBA" id="ARBA00012584"/>
    </source>
</evidence>
<feature type="binding site" evidence="14">
    <location>
        <position position="183"/>
    </location>
    <ligand>
        <name>L-threonine</name>
        <dbReference type="ChEBI" id="CHEBI:57926"/>
    </ligand>
</feature>
<evidence type="ECO:0000256" key="14">
    <source>
        <dbReference type="PIRSR" id="PIRSR004930-1"/>
    </source>
</evidence>
<keyword evidence="9 13" id="KW-0547">Nucleotide-binding</keyword>
<feature type="binding site" evidence="14">
    <location>
        <position position="197"/>
    </location>
    <ligand>
        <name>ATP</name>
        <dbReference type="ChEBI" id="CHEBI:30616"/>
    </ligand>
</feature>
<comment type="function">
    <text evidence="13">Required for the formation of a threonylcarbamoyl group on adenosine at position 37 (t(6)A37) in tRNAs that read codons beginning with adenine.</text>
</comment>
<dbReference type="GO" id="GO:0006450">
    <property type="term" value="P:regulation of translational fidelity"/>
    <property type="evidence" value="ECO:0007669"/>
    <property type="project" value="TreeGrafter"/>
</dbReference>
<dbReference type="InterPro" id="IPR005145">
    <property type="entry name" value="Sua5_C"/>
</dbReference>
<feature type="binding site" evidence="14">
    <location>
        <position position="68"/>
    </location>
    <ligand>
        <name>L-threonine</name>
        <dbReference type="ChEBI" id="CHEBI:57926"/>
    </ligand>
</feature>
<keyword evidence="5 13" id="KW-0963">Cytoplasm</keyword>
<feature type="binding site" evidence="14">
    <location>
        <position position="36"/>
    </location>
    <ligand>
        <name>L-threonine</name>
        <dbReference type="ChEBI" id="CHEBI:57926"/>
    </ligand>
</feature>
<evidence type="ECO:0000256" key="2">
    <source>
        <dbReference type="ARBA" id="ARBA00007663"/>
    </source>
</evidence>
<keyword evidence="17" id="KW-1185">Reference proteome</keyword>
<dbReference type="GO" id="GO:0003725">
    <property type="term" value="F:double-stranded RNA binding"/>
    <property type="evidence" value="ECO:0007669"/>
    <property type="project" value="UniProtKB-UniRule"/>
</dbReference>
<evidence type="ECO:0000256" key="5">
    <source>
        <dbReference type="ARBA" id="ARBA00022490"/>
    </source>
</evidence>
<comment type="caution">
    <text evidence="16">The sequence shown here is derived from an EMBL/GenBank/DDBJ whole genome shotgun (WGS) entry which is preliminary data.</text>
</comment>
<dbReference type="GO" id="GO:0061710">
    <property type="term" value="F:L-threonylcarbamoyladenylate synthase"/>
    <property type="evidence" value="ECO:0007669"/>
    <property type="project" value="UniProtKB-EC"/>
</dbReference>
<dbReference type="GO" id="GO:0008033">
    <property type="term" value="P:tRNA processing"/>
    <property type="evidence" value="ECO:0007669"/>
    <property type="project" value="UniProtKB-KW"/>
</dbReference>
<dbReference type="Proteomes" id="UP000017819">
    <property type="component" value="Unassembled WGS sequence"/>
</dbReference>
<dbReference type="Gene3D" id="3.90.870.10">
    <property type="entry name" value="DHBP synthase"/>
    <property type="match status" value="1"/>
</dbReference>
<dbReference type="InterPro" id="IPR010923">
    <property type="entry name" value="T(6)A37_SUA5"/>
</dbReference>
<evidence type="ECO:0000256" key="4">
    <source>
        <dbReference type="ARBA" id="ARBA00015492"/>
    </source>
</evidence>
<dbReference type="STRING" id="631454.N177_2077"/>
<evidence type="ECO:0000256" key="7">
    <source>
        <dbReference type="ARBA" id="ARBA00022694"/>
    </source>
</evidence>
<evidence type="ECO:0000256" key="8">
    <source>
        <dbReference type="ARBA" id="ARBA00022695"/>
    </source>
</evidence>
<keyword evidence="10 13" id="KW-0067">ATP-binding</keyword>
<dbReference type="GO" id="GO:0005524">
    <property type="term" value="F:ATP binding"/>
    <property type="evidence" value="ECO:0007669"/>
    <property type="project" value="UniProtKB-UniRule"/>
</dbReference>
<dbReference type="PIRSF" id="PIRSF004930">
    <property type="entry name" value="Tln_factor_SUA5"/>
    <property type="match status" value="1"/>
</dbReference>
<name>V4RHB8_9HYPH</name>
<sequence length="326" mass="34189">MAGRQVQIADVTDEAAQDAALRALAAGRLVVVPTETVYGLAADATRDDAVLKIYEAKDRPRFNPLIAHCSDLAMAERFGVFDDRARRLARAFWPGPLTLVVPRRPGCGISELVTAGHSTIALRIPGLDPVRRLIARLDRPLAAPSANRSGRISPTTAEAAASEVGDRVALVLDGGPCGVGVESTIVACLDDSAVLLRPGGVPRGAIEEALGENLRRPEQVTDDESPRAPGMLSSHYAPRAKVRLHAAGPAEGEAYLAFGQTPAGARPGFTRNLSASGDLREAAINLFAHLRALDATGAPTIAVAPVPDQGLGEAINDRLRRAAAPR</sequence>
<dbReference type="eggNOG" id="COG0009">
    <property type="taxonomic scope" value="Bacteria"/>
</dbReference>
<reference evidence="16 17" key="1">
    <citation type="journal article" date="2014" name="Genome Announc.">
        <title>Draft Genome Sequence of Lutibaculum baratangense Strain AMV1T, Isolated from a Mud Volcano in Andamans, India.</title>
        <authorList>
            <person name="Singh A."/>
            <person name="Sreenivas A."/>
            <person name="Sathyanarayana Reddy G."/>
            <person name="Pinnaka A.K."/>
            <person name="Shivaji S."/>
        </authorList>
    </citation>
    <scope>NUCLEOTIDE SEQUENCE [LARGE SCALE GENOMIC DNA]</scope>
    <source>
        <strain evidence="16 17">AMV1</strain>
    </source>
</reference>
<evidence type="ECO:0000313" key="16">
    <source>
        <dbReference type="EMBL" id="ESR24754.1"/>
    </source>
</evidence>
<keyword evidence="7 13" id="KW-0819">tRNA processing</keyword>
<comment type="catalytic activity">
    <reaction evidence="12 13">
        <text>L-threonine + hydrogencarbonate + ATP = L-threonylcarbamoyladenylate + diphosphate + H2O</text>
        <dbReference type="Rhea" id="RHEA:36407"/>
        <dbReference type="ChEBI" id="CHEBI:15377"/>
        <dbReference type="ChEBI" id="CHEBI:17544"/>
        <dbReference type="ChEBI" id="CHEBI:30616"/>
        <dbReference type="ChEBI" id="CHEBI:33019"/>
        <dbReference type="ChEBI" id="CHEBI:57926"/>
        <dbReference type="ChEBI" id="CHEBI:73682"/>
        <dbReference type="EC" id="2.7.7.87"/>
    </reaction>
</comment>
<dbReference type="EC" id="2.7.7.87" evidence="3 13"/>
<dbReference type="InterPro" id="IPR006070">
    <property type="entry name" value="Sua5-like_dom"/>
</dbReference>
<evidence type="ECO:0000256" key="6">
    <source>
        <dbReference type="ARBA" id="ARBA00022679"/>
    </source>
</evidence>
<feature type="binding site" evidence="14">
    <location>
        <position position="153"/>
    </location>
    <ligand>
        <name>ATP</name>
        <dbReference type="ChEBI" id="CHEBI:30616"/>
    </ligand>
</feature>
<comment type="similarity">
    <text evidence="2 13">Belongs to the SUA5 family.</text>
</comment>
<dbReference type="SUPFAM" id="SSF55821">
    <property type="entry name" value="YrdC/RibB"/>
    <property type="match status" value="1"/>
</dbReference>
<comment type="subcellular location">
    <subcellularLocation>
        <location evidence="1 13">Cytoplasm</location>
    </subcellularLocation>
</comment>
<evidence type="ECO:0000256" key="1">
    <source>
        <dbReference type="ARBA" id="ARBA00004496"/>
    </source>
</evidence>
<gene>
    <name evidence="16" type="ORF">N177_2077</name>
</gene>
<keyword evidence="8 13" id="KW-0548">Nucleotidyltransferase</keyword>
<feature type="binding site" evidence="14">
    <location>
        <position position="59"/>
    </location>
    <ligand>
        <name>ATP</name>
        <dbReference type="ChEBI" id="CHEBI:30616"/>
    </ligand>
</feature>
<dbReference type="OrthoDB" id="9814580at2"/>
<dbReference type="NCBIfam" id="TIGR00057">
    <property type="entry name" value="L-threonylcarbamoyladenylate synthase"/>
    <property type="match status" value="1"/>
</dbReference>
<keyword evidence="6 13" id="KW-0808">Transferase</keyword>
<dbReference type="InterPro" id="IPR050156">
    <property type="entry name" value="TC-AMP_synthase_SUA5"/>
</dbReference>
<organism evidence="16 17">
    <name type="scientific">Lutibaculum baratangense AMV1</name>
    <dbReference type="NCBI Taxonomy" id="631454"/>
    <lineage>
        <taxon>Bacteria</taxon>
        <taxon>Pseudomonadati</taxon>
        <taxon>Pseudomonadota</taxon>
        <taxon>Alphaproteobacteria</taxon>
        <taxon>Hyphomicrobiales</taxon>
        <taxon>Tepidamorphaceae</taxon>
        <taxon>Lutibaculum</taxon>
    </lineage>
</organism>
<feature type="binding site" evidence="14">
    <location>
        <position position="123"/>
    </location>
    <ligand>
        <name>L-threonine</name>
        <dbReference type="ChEBI" id="CHEBI:57926"/>
    </ligand>
</feature>
<accession>V4RHB8</accession>
<evidence type="ECO:0000256" key="11">
    <source>
        <dbReference type="ARBA" id="ARBA00029774"/>
    </source>
</evidence>
<dbReference type="GO" id="GO:0005737">
    <property type="term" value="C:cytoplasm"/>
    <property type="evidence" value="ECO:0007669"/>
    <property type="project" value="UniProtKB-SubCell"/>
</dbReference>
<dbReference type="Pfam" id="PF03481">
    <property type="entry name" value="Sua5_C"/>
    <property type="match status" value="1"/>
</dbReference>
<proteinExistence type="inferred from homology"/>
<evidence type="ECO:0000256" key="9">
    <source>
        <dbReference type="ARBA" id="ARBA00022741"/>
    </source>
</evidence>
<dbReference type="AlphaFoldDB" id="V4RHB8"/>
<protein>
    <recommendedName>
        <fullName evidence="4 13">Threonylcarbamoyl-AMP synthase</fullName>
        <shortName evidence="13">TC-AMP synthase</shortName>
        <ecNumber evidence="3 13">2.7.7.87</ecNumber>
    </recommendedName>
    <alternativeName>
        <fullName evidence="11 13">L-threonylcarbamoyladenylate synthase</fullName>
    </alternativeName>
</protein>
<feature type="domain" description="YrdC-like" evidence="15">
    <location>
        <begin position="14"/>
        <end position="201"/>
    </location>
</feature>